<reference evidence="2" key="3">
    <citation type="submission" date="2023-05" db="EMBL/GenBank/DDBJ databases">
        <authorList>
            <person name="Smith C.H."/>
        </authorList>
    </citation>
    <scope>NUCLEOTIDE SEQUENCE</scope>
    <source>
        <strain evidence="2">CHS0354</strain>
        <tissue evidence="2">Mantle</tissue>
    </source>
</reference>
<name>A0AAE0SCE7_9BIVA</name>
<dbReference type="AlphaFoldDB" id="A0AAE0SCE7"/>
<gene>
    <name evidence="2" type="ORF">CHS0354_026989</name>
</gene>
<reference evidence="2" key="2">
    <citation type="journal article" date="2021" name="Genome Biol. Evol.">
        <title>Developing a high-quality reference genome for a parasitic bivalve with doubly uniparental inheritance (Bivalvia: Unionida).</title>
        <authorList>
            <person name="Smith C.H."/>
        </authorList>
    </citation>
    <scope>NUCLEOTIDE SEQUENCE</scope>
    <source>
        <strain evidence="2">CHS0354</strain>
        <tissue evidence="2">Mantle</tissue>
    </source>
</reference>
<evidence type="ECO:0000313" key="2">
    <source>
        <dbReference type="EMBL" id="KAK3589331.1"/>
    </source>
</evidence>
<feature type="region of interest" description="Disordered" evidence="1">
    <location>
        <begin position="22"/>
        <end position="45"/>
    </location>
</feature>
<protein>
    <submittedName>
        <fullName evidence="2">Uncharacterized protein</fullName>
    </submittedName>
</protein>
<comment type="caution">
    <text evidence="2">The sequence shown here is derived from an EMBL/GenBank/DDBJ whole genome shotgun (WGS) entry which is preliminary data.</text>
</comment>
<organism evidence="2 3">
    <name type="scientific">Potamilus streckersoni</name>
    <dbReference type="NCBI Taxonomy" id="2493646"/>
    <lineage>
        <taxon>Eukaryota</taxon>
        <taxon>Metazoa</taxon>
        <taxon>Spiralia</taxon>
        <taxon>Lophotrochozoa</taxon>
        <taxon>Mollusca</taxon>
        <taxon>Bivalvia</taxon>
        <taxon>Autobranchia</taxon>
        <taxon>Heteroconchia</taxon>
        <taxon>Palaeoheterodonta</taxon>
        <taxon>Unionida</taxon>
        <taxon>Unionoidea</taxon>
        <taxon>Unionidae</taxon>
        <taxon>Ambleminae</taxon>
        <taxon>Lampsilini</taxon>
        <taxon>Potamilus</taxon>
    </lineage>
</organism>
<proteinExistence type="predicted"/>
<sequence>MTRKPTPKIVETLQKTTYILTTNTQSDSAPSTQPVTTPSTVSDTPPFTLHDLLPSIQSDLQSCIQPDNPPSIHHLHTLIHPDRQAAINNCPPDPSPTSIAMIHLLEGVHQHPTRATRAQVSQA</sequence>
<reference evidence="2" key="1">
    <citation type="journal article" date="2021" name="Genome Biol. Evol.">
        <title>A High-Quality Reference Genome for a Parasitic Bivalve with Doubly Uniparental Inheritance (Bivalvia: Unionida).</title>
        <authorList>
            <person name="Smith C.H."/>
        </authorList>
    </citation>
    <scope>NUCLEOTIDE SEQUENCE</scope>
    <source>
        <strain evidence="2">CHS0354</strain>
    </source>
</reference>
<dbReference type="Proteomes" id="UP001195483">
    <property type="component" value="Unassembled WGS sequence"/>
</dbReference>
<dbReference type="EMBL" id="JAEAOA010001605">
    <property type="protein sequence ID" value="KAK3589331.1"/>
    <property type="molecule type" value="Genomic_DNA"/>
</dbReference>
<accession>A0AAE0SCE7</accession>
<feature type="compositionally biased region" description="Low complexity" evidence="1">
    <location>
        <begin position="28"/>
        <end position="45"/>
    </location>
</feature>
<evidence type="ECO:0000256" key="1">
    <source>
        <dbReference type="SAM" id="MobiDB-lite"/>
    </source>
</evidence>
<evidence type="ECO:0000313" key="3">
    <source>
        <dbReference type="Proteomes" id="UP001195483"/>
    </source>
</evidence>
<keyword evidence="3" id="KW-1185">Reference proteome</keyword>